<organism evidence="2 3">
    <name type="scientific">Streptosporangium lutulentum</name>
    <dbReference type="NCBI Taxonomy" id="1461250"/>
    <lineage>
        <taxon>Bacteria</taxon>
        <taxon>Bacillati</taxon>
        <taxon>Actinomycetota</taxon>
        <taxon>Actinomycetes</taxon>
        <taxon>Streptosporangiales</taxon>
        <taxon>Streptosporangiaceae</taxon>
        <taxon>Streptosporangium</taxon>
    </lineage>
</organism>
<dbReference type="NCBIfam" id="NF033563">
    <property type="entry name" value="transpos_IS30"/>
    <property type="match status" value="1"/>
</dbReference>
<name>A0ABT9QAC9_9ACTN</name>
<dbReference type="InterPro" id="IPR053392">
    <property type="entry name" value="Transposase_IS30-like"/>
</dbReference>
<dbReference type="InterPro" id="IPR051917">
    <property type="entry name" value="Transposase-Integrase"/>
</dbReference>
<dbReference type="RefSeq" id="WP_370879258.1">
    <property type="nucleotide sequence ID" value="NZ_JBHUCL010000103.1"/>
</dbReference>
<dbReference type="PROSITE" id="PS50994">
    <property type="entry name" value="INTEGRASE"/>
    <property type="match status" value="1"/>
</dbReference>
<reference evidence="2 3" key="1">
    <citation type="submission" date="2023-07" db="EMBL/GenBank/DDBJ databases">
        <title>Sequencing the genomes of 1000 actinobacteria strains.</title>
        <authorList>
            <person name="Klenk H.-P."/>
        </authorList>
    </citation>
    <scope>NUCLEOTIDE SEQUENCE [LARGE SCALE GENOMIC DNA]</scope>
    <source>
        <strain evidence="2 3">DSM 46740</strain>
    </source>
</reference>
<dbReference type="Proteomes" id="UP001225356">
    <property type="component" value="Unassembled WGS sequence"/>
</dbReference>
<dbReference type="Gene3D" id="3.30.420.10">
    <property type="entry name" value="Ribonuclease H-like superfamily/Ribonuclease H"/>
    <property type="match status" value="1"/>
</dbReference>
<feature type="domain" description="Integrase catalytic" evidence="1">
    <location>
        <begin position="1"/>
        <end position="82"/>
    </location>
</feature>
<dbReference type="PANTHER" id="PTHR10948:SF23">
    <property type="entry name" value="TRANSPOSASE INSI FOR INSERTION SEQUENCE ELEMENT IS30A-RELATED"/>
    <property type="match status" value="1"/>
</dbReference>
<keyword evidence="3" id="KW-1185">Reference proteome</keyword>
<dbReference type="EMBL" id="JAUSQU010000001">
    <property type="protein sequence ID" value="MDP9843688.1"/>
    <property type="molecule type" value="Genomic_DNA"/>
</dbReference>
<dbReference type="InterPro" id="IPR036397">
    <property type="entry name" value="RNaseH_sf"/>
</dbReference>
<sequence length="90" mass="10078">MAEHRAFTGATTMPVSFCKPRSPWQRGTNKNTNRLLCQYLPKGADLRTFSQDDLDAIAAELNNRPRKIHGYGTPEEIYAEILNSGDALIL</sequence>
<protein>
    <submittedName>
        <fullName evidence="2">IS30 family transposase</fullName>
    </submittedName>
</protein>
<dbReference type="SUPFAM" id="SSF53098">
    <property type="entry name" value="Ribonuclease H-like"/>
    <property type="match status" value="1"/>
</dbReference>
<comment type="caution">
    <text evidence="2">The sequence shown here is derived from an EMBL/GenBank/DDBJ whole genome shotgun (WGS) entry which is preliminary data.</text>
</comment>
<dbReference type="PANTHER" id="PTHR10948">
    <property type="entry name" value="TRANSPOSASE"/>
    <property type="match status" value="1"/>
</dbReference>
<accession>A0ABT9QAC9</accession>
<evidence type="ECO:0000313" key="2">
    <source>
        <dbReference type="EMBL" id="MDP9843688.1"/>
    </source>
</evidence>
<dbReference type="InterPro" id="IPR001584">
    <property type="entry name" value="Integrase_cat-core"/>
</dbReference>
<proteinExistence type="predicted"/>
<evidence type="ECO:0000313" key="3">
    <source>
        <dbReference type="Proteomes" id="UP001225356"/>
    </source>
</evidence>
<gene>
    <name evidence="2" type="ORF">J2853_002899</name>
</gene>
<dbReference type="InterPro" id="IPR012337">
    <property type="entry name" value="RNaseH-like_sf"/>
</dbReference>
<evidence type="ECO:0000259" key="1">
    <source>
        <dbReference type="PROSITE" id="PS50994"/>
    </source>
</evidence>